<dbReference type="Proteomes" id="UP000581688">
    <property type="component" value="Unassembled WGS sequence"/>
</dbReference>
<gene>
    <name evidence="1" type="ORF">HNQ94_003905</name>
</gene>
<dbReference type="AlphaFoldDB" id="A0A841QAK4"/>
<proteinExistence type="predicted"/>
<evidence type="ECO:0000313" key="1">
    <source>
        <dbReference type="EMBL" id="MBB6455405.1"/>
    </source>
</evidence>
<organism evidence="1 2">
    <name type="scientific">Salirhabdus euzebyi</name>
    <dbReference type="NCBI Taxonomy" id="394506"/>
    <lineage>
        <taxon>Bacteria</taxon>
        <taxon>Bacillati</taxon>
        <taxon>Bacillota</taxon>
        <taxon>Bacilli</taxon>
        <taxon>Bacillales</taxon>
        <taxon>Bacillaceae</taxon>
        <taxon>Salirhabdus</taxon>
    </lineage>
</organism>
<reference evidence="1 2" key="1">
    <citation type="submission" date="2020-08" db="EMBL/GenBank/DDBJ databases">
        <title>Genomic Encyclopedia of Type Strains, Phase IV (KMG-IV): sequencing the most valuable type-strain genomes for metagenomic binning, comparative biology and taxonomic classification.</title>
        <authorList>
            <person name="Goeker M."/>
        </authorList>
    </citation>
    <scope>NUCLEOTIDE SEQUENCE [LARGE SCALE GENOMIC DNA]</scope>
    <source>
        <strain evidence="1 2">DSM 19612</strain>
    </source>
</reference>
<name>A0A841QAK4_9BACI</name>
<dbReference type="EMBL" id="JACHGH010000021">
    <property type="protein sequence ID" value="MBB6455405.1"/>
    <property type="molecule type" value="Genomic_DNA"/>
</dbReference>
<evidence type="ECO:0000313" key="2">
    <source>
        <dbReference type="Proteomes" id="UP000581688"/>
    </source>
</evidence>
<protein>
    <submittedName>
        <fullName evidence="1">Alkyl hydroperoxide reductase subunit AhpC</fullName>
    </submittedName>
</protein>
<keyword evidence="2" id="KW-1185">Reference proteome</keyword>
<comment type="caution">
    <text evidence="1">The sequence shown here is derived from an EMBL/GenBank/DDBJ whole genome shotgun (WGS) entry which is preliminary data.</text>
</comment>
<sequence>MKKKGLLFGNCLLLILKENDNIKRSVIINGRDVDETPRVLQVLQTGGLCPANWKPGELLKIRSNMENVGPFLNLEESIIF</sequence>
<dbReference type="Gene3D" id="3.40.30.10">
    <property type="entry name" value="Glutaredoxin"/>
    <property type="match status" value="1"/>
</dbReference>
<accession>A0A841QAK4</accession>